<reference evidence="10 11" key="1">
    <citation type="submission" date="2018-08" db="EMBL/GenBank/DDBJ databases">
        <title>Bacillus chawlae sp. nov., Bacillus glennii sp. nov., and Bacillus saganii sp. nov. Isolated from the Vehicle Assembly Building at Kennedy Space Center where the Viking Spacecraft were Assembled.</title>
        <authorList>
            <person name="Seuylemezian A."/>
            <person name="Vaishampayan P."/>
        </authorList>
    </citation>
    <scope>NUCLEOTIDE SEQUENCE [LARGE SCALE GENOMIC DNA]</scope>
    <source>
        <strain evidence="10 11">V47-23a</strain>
    </source>
</reference>
<dbReference type="SMART" id="SM00304">
    <property type="entry name" value="HAMP"/>
    <property type="match status" value="1"/>
</dbReference>
<evidence type="ECO:0000256" key="3">
    <source>
        <dbReference type="ARBA" id="ARBA00023136"/>
    </source>
</evidence>
<keyword evidence="11" id="KW-1185">Reference proteome</keyword>
<dbReference type="InterPro" id="IPR004090">
    <property type="entry name" value="Chemotax_Me-accpt_rcpt"/>
</dbReference>
<dbReference type="CDD" id="cd06225">
    <property type="entry name" value="HAMP"/>
    <property type="match status" value="1"/>
</dbReference>
<dbReference type="GO" id="GO:0007165">
    <property type="term" value="P:signal transduction"/>
    <property type="evidence" value="ECO:0007669"/>
    <property type="project" value="UniProtKB-KW"/>
</dbReference>
<evidence type="ECO:0000256" key="1">
    <source>
        <dbReference type="ARBA" id="ARBA00004236"/>
    </source>
</evidence>
<evidence type="ECO:0000256" key="7">
    <source>
        <dbReference type="SAM" id="Phobius"/>
    </source>
</evidence>
<dbReference type="CDD" id="cd11386">
    <property type="entry name" value="MCP_signal"/>
    <property type="match status" value="1"/>
</dbReference>
<protein>
    <submittedName>
        <fullName evidence="10">Methyl-accepting chemotaxis protein</fullName>
    </submittedName>
</protein>
<dbReference type="Gene3D" id="6.10.340.10">
    <property type="match status" value="1"/>
</dbReference>
<comment type="caution">
    <text evidence="10">The sequence shown here is derived from an EMBL/GenBank/DDBJ whole genome shotgun (WGS) entry which is preliminary data.</text>
</comment>
<dbReference type="Gene3D" id="1.10.287.950">
    <property type="entry name" value="Methyl-accepting chemotaxis protein"/>
    <property type="match status" value="1"/>
</dbReference>
<evidence type="ECO:0000256" key="4">
    <source>
        <dbReference type="ARBA" id="ARBA00023224"/>
    </source>
</evidence>
<dbReference type="GO" id="GO:0006935">
    <property type="term" value="P:chemotaxis"/>
    <property type="evidence" value="ECO:0007669"/>
    <property type="project" value="InterPro"/>
</dbReference>
<dbReference type="PROSITE" id="PS50885">
    <property type="entry name" value="HAMP"/>
    <property type="match status" value="1"/>
</dbReference>
<dbReference type="PANTHER" id="PTHR32089:SF114">
    <property type="entry name" value="METHYL-ACCEPTING CHEMOTAXIS PROTEIN MCPB"/>
    <property type="match status" value="1"/>
</dbReference>
<dbReference type="SMART" id="SM00283">
    <property type="entry name" value="MA"/>
    <property type="match status" value="1"/>
</dbReference>
<dbReference type="Pfam" id="PF00672">
    <property type="entry name" value="HAMP"/>
    <property type="match status" value="1"/>
</dbReference>
<keyword evidence="4 6" id="KW-0807">Transducer</keyword>
<sequence length="561" mass="61709">MNIRRKLLLLLGTLIISLLFLGVYSILQITANQADNAEINEDIMIESQLRHIQYRITGLSNDERAFLINGDYSFVEGIKEKADDIQKSFSALADLTRSADDKKKLAEIEAAFSKYWEISQAVVAHYPNNREQALAFHFGHERSIRKEILDPSINAYLESIRKEVSGDLNRVEKDMDNFIAILIGITATASVAGVVFGIFIISSITKPLKRLNSQMRDIADGDADLTKVMEIKNKDELGELAGSFNQFTSQLRDMIKKFSETAEQVAASSEQLTASAEQTIMTAEHVTVSMQEVAASSTKNYQSTEECSQFANKARQDMNLISQSTNKVSEFAQKALQQTASGSKSVEGIVENMATIDSSVDQAIAGINSLENRSKQISDILVLITDIAAQTNLLALNAAIEAARAGEQGKGFSVVAEEVRKLAEQSQRSANDVKELILKIQEDTDGTVQLIHMVKGNVNTGVQLTDETSTQFKGILHHIKRISSEIQETARTAEQVGTGFISLHESIGQITEASKISTNHTEHIASSTEEQLASMQEINTSASSLSHMAEDLMEMVGKFKY</sequence>
<feature type="transmembrane region" description="Helical" evidence="7">
    <location>
        <begin position="178"/>
        <end position="201"/>
    </location>
</feature>
<evidence type="ECO:0000256" key="5">
    <source>
        <dbReference type="ARBA" id="ARBA00029447"/>
    </source>
</evidence>
<evidence type="ECO:0000259" key="9">
    <source>
        <dbReference type="PROSITE" id="PS50885"/>
    </source>
</evidence>
<evidence type="ECO:0000313" key="10">
    <source>
        <dbReference type="EMBL" id="RFU67407.1"/>
    </source>
</evidence>
<feature type="domain" description="HAMP" evidence="9">
    <location>
        <begin position="202"/>
        <end position="256"/>
    </location>
</feature>
<dbReference type="InterPro" id="IPR003660">
    <property type="entry name" value="HAMP_dom"/>
</dbReference>
<dbReference type="AlphaFoldDB" id="A0A372LKW7"/>
<dbReference type="OrthoDB" id="107771at2"/>
<dbReference type="PROSITE" id="PS50111">
    <property type="entry name" value="CHEMOTAXIS_TRANSDUC_2"/>
    <property type="match status" value="1"/>
</dbReference>
<dbReference type="Pfam" id="PF00015">
    <property type="entry name" value="MCPsignal"/>
    <property type="match status" value="1"/>
</dbReference>
<evidence type="ECO:0000256" key="6">
    <source>
        <dbReference type="PROSITE-ProRule" id="PRU00284"/>
    </source>
</evidence>
<accession>A0A372LKW7</accession>
<dbReference type="InterPro" id="IPR004089">
    <property type="entry name" value="MCPsignal_dom"/>
</dbReference>
<dbReference type="EMBL" id="QVTE01000044">
    <property type="protein sequence ID" value="RFU67407.1"/>
    <property type="molecule type" value="Genomic_DNA"/>
</dbReference>
<keyword evidence="7" id="KW-0812">Transmembrane</keyword>
<evidence type="ECO:0000256" key="2">
    <source>
        <dbReference type="ARBA" id="ARBA00022475"/>
    </source>
</evidence>
<dbReference type="GO" id="GO:0004888">
    <property type="term" value="F:transmembrane signaling receptor activity"/>
    <property type="evidence" value="ECO:0007669"/>
    <property type="project" value="InterPro"/>
</dbReference>
<dbReference type="Proteomes" id="UP000264541">
    <property type="component" value="Unassembled WGS sequence"/>
</dbReference>
<dbReference type="InterPro" id="IPR024478">
    <property type="entry name" value="HlyB_4HB_MCP"/>
</dbReference>
<keyword evidence="7" id="KW-1133">Transmembrane helix</keyword>
<comment type="similarity">
    <text evidence="5">Belongs to the methyl-accepting chemotaxis (MCP) protein family.</text>
</comment>
<dbReference type="Pfam" id="PF12729">
    <property type="entry name" value="4HB_MCP_1"/>
    <property type="match status" value="1"/>
</dbReference>
<dbReference type="SUPFAM" id="SSF58104">
    <property type="entry name" value="Methyl-accepting chemotaxis protein (MCP) signaling domain"/>
    <property type="match status" value="1"/>
</dbReference>
<keyword evidence="3 7" id="KW-0472">Membrane</keyword>
<feature type="domain" description="Methyl-accepting transducer" evidence="8">
    <location>
        <begin position="275"/>
        <end position="546"/>
    </location>
</feature>
<dbReference type="PRINTS" id="PR00260">
    <property type="entry name" value="CHEMTRNSDUCR"/>
</dbReference>
<gene>
    <name evidence="10" type="ORF">D0469_15175</name>
</gene>
<organism evidence="10 11">
    <name type="scientific">Peribacillus saganii</name>
    <dbReference type="NCBI Taxonomy" id="2303992"/>
    <lineage>
        <taxon>Bacteria</taxon>
        <taxon>Bacillati</taxon>
        <taxon>Bacillota</taxon>
        <taxon>Bacilli</taxon>
        <taxon>Bacillales</taxon>
        <taxon>Bacillaceae</taxon>
        <taxon>Peribacillus</taxon>
    </lineage>
</organism>
<evidence type="ECO:0000313" key="11">
    <source>
        <dbReference type="Proteomes" id="UP000264541"/>
    </source>
</evidence>
<name>A0A372LKW7_9BACI</name>
<dbReference type="GO" id="GO:0005886">
    <property type="term" value="C:plasma membrane"/>
    <property type="evidence" value="ECO:0007669"/>
    <property type="project" value="UniProtKB-SubCell"/>
</dbReference>
<dbReference type="PANTHER" id="PTHR32089">
    <property type="entry name" value="METHYL-ACCEPTING CHEMOTAXIS PROTEIN MCPB"/>
    <property type="match status" value="1"/>
</dbReference>
<dbReference type="RefSeq" id="WP_117327572.1">
    <property type="nucleotide sequence ID" value="NZ_QVTE01000044.1"/>
</dbReference>
<evidence type="ECO:0000259" key="8">
    <source>
        <dbReference type="PROSITE" id="PS50111"/>
    </source>
</evidence>
<proteinExistence type="inferred from homology"/>
<keyword evidence="2" id="KW-1003">Cell membrane</keyword>
<comment type="subcellular location">
    <subcellularLocation>
        <location evidence="1">Cell membrane</location>
    </subcellularLocation>
</comment>